<keyword evidence="1" id="KW-0812">Transmembrane</keyword>
<accession>A0A1F6WZ71</accession>
<keyword evidence="1" id="KW-1133">Transmembrane helix</keyword>
<protein>
    <submittedName>
        <fullName evidence="2">Uncharacterized protein</fullName>
    </submittedName>
</protein>
<dbReference type="Proteomes" id="UP000185809">
    <property type="component" value="Unassembled WGS sequence"/>
</dbReference>
<reference evidence="2 3" key="1">
    <citation type="journal article" date="2016" name="Nat. Commun.">
        <title>Thousands of microbial genomes shed light on interconnected biogeochemical processes in an aquifer system.</title>
        <authorList>
            <person name="Anantharaman K."/>
            <person name="Brown C.T."/>
            <person name="Hug L.A."/>
            <person name="Sharon I."/>
            <person name="Castelle C.J."/>
            <person name="Probst A.J."/>
            <person name="Thomas B.C."/>
            <person name="Singh A."/>
            <person name="Wilkins M.J."/>
            <person name="Karaoz U."/>
            <person name="Brodie E.L."/>
            <person name="Williams K.H."/>
            <person name="Hubbard S.S."/>
            <person name="Banfield J.F."/>
        </authorList>
    </citation>
    <scope>NUCLEOTIDE SEQUENCE [LARGE SCALE GENOMIC DNA]</scope>
</reference>
<sequence>MNNLLNLKKIKKQTIVKDKKGTKRNLVFSGILLLAIIFSFVTIMNAATPDPGHALAEVDLTGFIGGTDIITLGTVTTGTWNGSAIDDAFITSAATWNAKQDVLGFTPENFANKGIAGGYASLDGTGLIPTTQIPASILGKVEYKSIWDANTNIPDLPSATPNKGDYYVVSVAGSTSLGEITDWKIGDWAIYDGAVWGKVENTDSVTSVNGGTGAVSVTPGSLGLVIGTNVQAWDSDLDSWSAIVPASVDKSYVGLGSVEDTALSTWVGTANLITLGTITTGVWNATPIADAYIAGSTTWNAKGLVLGSTYGATFASGTNYVSFLGLSTSNATLTNRQFIVPISGTLKNFYVRTITAEPVSGSLTLTIMQNGVATTLSIVIPASAAIGTFSDTVNSIPVSAGDLLSVRATKVGGGASASVASYSVFLE</sequence>
<comment type="caution">
    <text evidence="2">The sequence shown here is derived from an EMBL/GenBank/DDBJ whole genome shotgun (WGS) entry which is preliminary data.</text>
</comment>
<name>A0A1F6WZ71_9BACT</name>
<dbReference type="EMBL" id="MFUP01000015">
    <property type="protein sequence ID" value="OGI87163.1"/>
    <property type="molecule type" value="Genomic_DNA"/>
</dbReference>
<evidence type="ECO:0000313" key="3">
    <source>
        <dbReference type="Proteomes" id="UP000185809"/>
    </source>
</evidence>
<feature type="transmembrane region" description="Helical" evidence="1">
    <location>
        <begin position="26"/>
        <end position="47"/>
    </location>
</feature>
<evidence type="ECO:0000313" key="2">
    <source>
        <dbReference type="EMBL" id="OGI87163.1"/>
    </source>
</evidence>
<proteinExistence type="predicted"/>
<gene>
    <name evidence="2" type="ORF">A2995_01990</name>
</gene>
<keyword evidence="1" id="KW-0472">Membrane</keyword>
<organism evidence="2 3">
    <name type="scientific">Candidatus Nomurabacteria bacterium RIFCSPLOWO2_01_FULL_33_24</name>
    <dbReference type="NCBI Taxonomy" id="1801765"/>
    <lineage>
        <taxon>Bacteria</taxon>
        <taxon>Candidatus Nomuraibacteriota</taxon>
    </lineage>
</organism>
<evidence type="ECO:0000256" key="1">
    <source>
        <dbReference type="SAM" id="Phobius"/>
    </source>
</evidence>
<dbReference type="AlphaFoldDB" id="A0A1F6WZ71"/>